<comment type="caution">
    <text evidence="3">The sequence shown here is derived from an EMBL/GenBank/DDBJ whole genome shotgun (WGS) entry which is preliminary data.</text>
</comment>
<dbReference type="Proteomes" id="UP000827092">
    <property type="component" value="Unassembled WGS sequence"/>
</dbReference>
<feature type="compositionally biased region" description="Acidic residues" evidence="2">
    <location>
        <begin position="12"/>
        <end position="26"/>
    </location>
</feature>
<sequence>MENPWSKYLDQYDWDTNLEDSEDELDVGSAQMSPEEMRHTGEVKYEKDPEFSIFRKKPPLPAAVSLTANSRASSSSGLFEGPYSSRASPSTGDAAFNLANQSPRIAEQFLGWPNSPHGAIQQLNVTNVVRVKPEAKQPKVVNNCKSGPVKTGKKIVPEILPSLLSPVEKDEPYNQTFSFSGANAISNSSLFNKPSTSSFDMPSTSVFDMPSTSSFNMPSTSFDLQSTSAYDLTLTSSYNIPAASSSSEDFIPAYEKPSSKSRGLMPCEPISAHQASFEQSFPAFQLPPTIAPATSEPQEKEPAIEKLVLRRVLQTDPKETAESGQSVKGLKGIAKNKKDSSQHYFMVVKKKDGPQDLTLSRHQTQKQANPLSLEKHKAAKTKESEETKKDYMINKLIKELESVKYKLELCNRNKVEYEQQLSLVKADLEKTKRITDYQTKILLKQKETFEKEIEKLKRANEQLSNSIALESAQMYRGIGNHPWNFADNHMSKQFQTIEEQKLEFQRRIEELECECRELKNSSIIERGRFDAKLRQYFKIMSELKRRLDEQTTKSEELQLQKDYFEKHIPPEIYYQVKNQLGQQQSEVMEMFPGLLTPLPTPPIASSPSVPLAETLLSEVQNVNYITFQSQMSPDSTQVFPHPQPPQNLETTEEEEIS</sequence>
<organism evidence="3 4">
    <name type="scientific">Oedothorax gibbosus</name>
    <dbReference type="NCBI Taxonomy" id="931172"/>
    <lineage>
        <taxon>Eukaryota</taxon>
        <taxon>Metazoa</taxon>
        <taxon>Ecdysozoa</taxon>
        <taxon>Arthropoda</taxon>
        <taxon>Chelicerata</taxon>
        <taxon>Arachnida</taxon>
        <taxon>Araneae</taxon>
        <taxon>Araneomorphae</taxon>
        <taxon>Entelegynae</taxon>
        <taxon>Araneoidea</taxon>
        <taxon>Linyphiidae</taxon>
        <taxon>Erigoninae</taxon>
        <taxon>Oedothorax</taxon>
    </lineage>
</organism>
<feature type="region of interest" description="Disordered" evidence="2">
    <location>
        <begin position="67"/>
        <end position="86"/>
    </location>
</feature>
<gene>
    <name evidence="3" type="ORF">JTE90_012970</name>
</gene>
<reference evidence="3 4" key="1">
    <citation type="journal article" date="2022" name="Nat. Ecol. Evol.">
        <title>A masculinizing supergene underlies an exaggerated male reproductive morph in a spider.</title>
        <authorList>
            <person name="Hendrickx F."/>
            <person name="De Corte Z."/>
            <person name="Sonet G."/>
            <person name="Van Belleghem S.M."/>
            <person name="Kostlbacher S."/>
            <person name="Vangestel C."/>
        </authorList>
    </citation>
    <scope>NUCLEOTIDE SEQUENCE [LARGE SCALE GENOMIC DNA]</scope>
    <source>
        <strain evidence="3">W744_W776</strain>
    </source>
</reference>
<name>A0AAV6UAY8_9ARAC</name>
<feature type="region of interest" description="Disordered" evidence="2">
    <location>
        <begin position="1"/>
        <end position="44"/>
    </location>
</feature>
<dbReference type="AlphaFoldDB" id="A0AAV6UAY8"/>
<protein>
    <submittedName>
        <fullName evidence="3">Uncharacterized protein</fullName>
    </submittedName>
</protein>
<keyword evidence="4" id="KW-1185">Reference proteome</keyword>
<evidence type="ECO:0000313" key="3">
    <source>
        <dbReference type="EMBL" id="KAG8180791.1"/>
    </source>
</evidence>
<evidence type="ECO:0000313" key="4">
    <source>
        <dbReference type="Proteomes" id="UP000827092"/>
    </source>
</evidence>
<feature type="region of interest" description="Disordered" evidence="2">
    <location>
        <begin position="360"/>
        <end position="386"/>
    </location>
</feature>
<proteinExistence type="predicted"/>
<feature type="compositionally biased region" description="Polar residues" evidence="2">
    <location>
        <begin position="360"/>
        <end position="370"/>
    </location>
</feature>
<evidence type="ECO:0000256" key="2">
    <source>
        <dbReference type="SAM" id="MobiDB-lite"/>
    </source>
</evidence>
<feature type="compositionally biased region" description="Basic and acidic residues" evidence="2">
    <location>
        <begin position="373"/>
        <end position="386"/>
    </location>
</feature>
<feature type="compositionally biased region" description="Basic and acidic residues" evidence="2">
    <location>
        <begin position="35"/>
        <end position="44"/>
    </location>
</feature>
<dbReference type="EMBL" id="JAFNEN010000549">
    <property type="protein sequence ID" value="KAG8180791.1"/>
    <property type="molecule type" value="Genomic_DNA"/>
</dbReference>
<feature type="region of interest" description="Disordered" evidence="2">
    <location>
        <begin position="632"/>
        <end position="657"/>
    </location>
</feature>
<feature type="coiled-coil region" evidence="1">
    <location>
        <begin position="393"/>
        <end position="560"/>
    </location>
</feature>
<keyword evidence="1" id="KW-0175">Coiled coil</keyword>
<feature type="compositionally biased region" description="Low complexity" evidence="2">
    <location>
        <begin position="67"/>
        <end position="76"/>
    </location>
</feature>
<evidence type="ECO:0000256" key="1">
    <source>
        <dbReference type="SAM" id="Coils"/>
    </source>
</evidence>
<accession>A0AAV6UAY8</accession>